<dbReference type="Proteomes" id="UP000639516">
    <property type="component" value="Unassembled WGS sequence"/>
</dbReference>
<dbReference type="RefSeq" id="WP_188108397.1">
    <property type="nucleotide sequence ID" value="NZ_JAANIH010000149.1"/>
</dbReference>
<evidence type="ECO:0000313" key="2">
    <source>
        <dbReference type="EMBL" id="MBC9984739.1"/>
    </source>
</evidence>
<protein>
    <submittedName>
        <fullName evidence="2">Uncharacterized protein</fullName>
    </submittedName>
</protein>
<organism evidence="2 3">
    <name type="scientific">Bradyrhizobium campsiandrae</name>
    <dbReference type="NCBI Taxonomy" id="1729892"/>
    <lineage>
        <taxon>Bacteria</taxon>
        <taxon>Pseudomonadati</taxon>
        <taxon>Pseudomonadota</taxon>
        <taxon>Alphaproteobacteria</taxon>
        <taxon>Hyphomicrobiales</taxon>
        <taxon>Nitrobacteraceae</taxon>
        <taxon>Bradyrhizobium</taxon>
    </lineage>
</organism>
<feature type="transmembrane region" description="Helical" evidence="1">
    <location>
        <begin position="12"/>
        <end position="38"/>
    </location>
</feature>
<reference evidence="2 3" key="1">
    <citation type="journal article" date="2020" name="Arch. Microbiol.">
        <title>Bradyrhizobium campsiandrae sp. nov., a nitrogen-fixing bacterial strain isolated from a native leguminous tree from the Amazon adapted to flooded conditions.</title>
        <authorList>
            <person name="Cabral Michel D."/>
            <person name="Martins da Costa E."/>
            <person name="Azarias Guimaraes A."/>
            <person name="Soares de Carvalho T."/>
            <person name="Santos de Castro Caputo P."/>
            <person name="Willems A."/>
            <person name="de Souza Moreira F.M."/>
        </authorList>
    </citation>
    <scope>NUCLEOTIDE SEQUENCE [LARGE SCALE GENOMIC DNA]</scope>
    <source>
        <strain evidence="3">INPA 384B</strain>
    </source>
</reference>
<comment type="caution">
    <text evidence="2">The sequence shown here is derived from an EMBL/GenBank/DDBJ whole genome shotgun (WGS) entry which is preliminary data.</text>
</comment>
<keyword evidence="1" id="KW-1133">Transmembrane helix</keyword>
<keyword evidence="1" id="KW-0472">Membrane</keyword>
<evidence type="ECO:0000256" key="1">
    <source>
        <dbReference type="SAM" id="Phobius"/>
    </source>
</evidence>
<gene>
    <name evidence="2" type="ORF">HA482_41945</name>
</gene>
<sequence length="185" mass="20368">MVERVLGVITGLLGSTFGLMISAFMLFSLPLNVIALMHLQGWSWFGALVGAILFACIPFIGQLGFLVLAVFGAYYVWDANFDWQKAAYPPTKTFSISTLSETELERFKNEVVGPGFERACKAEALKATGFDGKLPARAASQCECFATNFAAKLTRADMIAFEKDGRYPDDLQQRVGTEVRRACQN</sequence>
<accession>A0ABR7ULC7</accession>
<keyword evidence="3" id="KW-1185">Reference proteome</keyword>
<proteinExistence type="predicted"/>
<name>A0ABR7ULC7_9BRAD</name>
<evidence type="ECO:0000313" key="3">
    <source>
        <dbReference type="Proteomes" id="UP000639516"/>
    </source>
</evidence>
<dbReference type="EMBL" id="JAATTO010000153">
    <property type="protein sequence ID" value="MBC9984739.1"/>
    <property type="molecule type" value="Genomic_DNA"/>
</dbReference>
<feature type="transmembrane region" description="Helical" evidence="1">
    <location>
        <begin position="44"/>
        <end position="77"/>
    </location>
</feature>
<keyword evidence="1" id="KW-0812">Transmembrane</keyword>